<dbReference type="InterPro" id="IPR014782">
    <property type="entry name" value="Peptidase_M1_dom"/>
</dbReference>
<evidence type="ECO:0000259" key="2">
    <source>
        <dbReference type="Pfam" id="PF01433"/>
    </source>
</evidence>
<organism evidence="3 4">
    <name type="scientific">Algoriphagus aquatilis</name>
    <dbReference type="NCBI Taxonomy" id="490186"/>
    <lineage>
        <taxon>Bacteria</taxon>
        <taxon>Pseudomonadati</taxon>
        <taxon>Bacteroidota</taxon>
        <taxon>Cytophagia</taxon>
        <taxon>Cytophagales</taxon>
        <taxon>Cyclobacteriaceae</taxon>
        <taxon>Algoriphagus</taxon>
    </lineage>
</organism>
<keyword evidence="1" id="KW-0732">Signal</keyword>
<dbReference type="PANTHER" id="PTHR45726">
    <property type="entry name" value="LEUKOTRIENE A-4 HYDROLASE"/>
    <property type="match status" value="1"/>
</dbReference>
<feature type="chain" id="PRO_5046674447" evidence="1">
    <location>
        <begin position="24"/>
        <end position="612"/>
    </location>
</feature>
<dbReference type="EMBL" id="JBHSKS010000003">
    <property type="protein sequence ID" value="MFC5191321.1"/>
    <property type="molecule type" value="Genomic_DNA"/>
</dbReference>
<accession>A0ABW0BV52</accession>
<dbReference type="CDD" id="cd09604">
    <property type="entry name" value="M1_APN_like"/>
    <property type="match status" value="1"/>
</dbReference>
<evidence type="ECO:0000313" key="4">
    <source>
        <dbReference type="Proteomes" id="UP001596163"/>
    </source>
</evidence>
<proteinExistence type="predicted"/>
<dbReference type="SUPFAM" id="SSF55486">
    <property type="entry name" value="Metalloproteases ('zincins'), catalytic domain"/>
    <property type="match status" value="1"/>
</dbReference>
<dbReference type="Pfam" id="PF01433">
    <property type="entry name" value="Peptidase_M1"/>
    <property type="match status" value="1"/>
</dbReference>
<comment type="caution">
    <text evidence="3">The sequence shown here is derived from an EMBL/GenBank/DDBJ whole genome shotgun (WGS) entry which is preliminary data.</text>
</comment>
<dbReference type="RefSeq" id="WP_377913249.1">
    <property type="nucleotide sequence ID" value="NZ_JBHSKS010000003.1"/>
</dbReference>
<keyword evidence="3" id="KW-0645">Protease</keyword>
<dbReference type="GO" id="GO:0004177">
    <property type="term" value="F:aminopeptidase activity"/>
    <property type="evidence" value="ECO:0007669"/>
    <property type="project" value="UniProtKB-KW"/>
</dbReference>
<gene>
    <name evidence="3" type="ORF">ACFPIK_06050</name>
</gene>
<reference evidence="4" key="1">
    <citation type="journal article" date="2019" name="Int. J. Syst. Evol. Microbiol.">
        <title>The Global Catalogue of Microorganisms (GCM) 10K type strain sequencing project: providing services to taxonomists for standard genome sequencing and annotation.</title>
        <authorList>
            <consortium name="The Broad Institute Genomics Platform"/>
            <consortium name="The Broad Institute Genome Sequencing Center for Infectious Disease"/>
            <person name="Wu L."/>
            <person name="Ma J."/>
        </authorList>
    </citation>
    <scope>NUCLEOTIDE SEQUENCE [LARGE SCALE GENOMIC DNA]</scope>
    <source>
        <strain evidence="4">CGMCC 1.7030</strain>
    </source>
</reference>
<name>A0ABW0BV52_9BACT</name>
<dbReference type="InterPro" id="IPR027268">
    <property type="entry name" value="Peptidase_M4/M1_CTD_sf"/>
</dbReference>
<evidence type="ECO:0000313" key="3">
    <source>
        <dbReference type="EMBL" id="MFC5191321.1"/>
    </source>
</evidence>
<keyword evidence="4" id="KW-1185">Reference proteome</keyword>
<dbReference type="Proteomes" id="UP001596163">
    <property type="component" value="Unassembled WGS sequence"/>
</dbReference>
<feature type="signal peptide" evidence="1">
    <location>
        <begin position="1"/>
        <end position="23"/>
    </location>
</feature>
<keyword evidence="3" id="KW-0031">Aminopeptidase</keyword>
<dbReference type="EC" id="3.4.11.-" evidence="3"/>
<dbReference type="InterPro" id="IPR034015">
    <property type="entry name" value="M1_LTA4H"/>
</dbReference>
<keyword evidence="3" id="KW-0378">Hydrolase</keyword>
<protein>
    <submittedName>
        <fullName evidence="3">M1 family metallopeptidase</fullName>
        <ecNumber evidence="3">3.4.11.-</ecNumber>
    </submittedName>
</protein>
<dbReference type="PANTHER" id="PTHR45726:SF3">
    <property type="entry name" value="LEUKOTRIENE A-4 HYDROLASE"/>
    <property type="match status" value="1"/>
</dbReference>
<dbReference type="Gene3D" id="1.10.390.10">
    <property type="entry name" value="Neutral Protease Domain 2"/>
    <property type="match status" value="1"/>
</dbReference>
<sequence>MIKNWMKPAVGLFLFVGITSVSAQNGRFQQAVDYKMDVKMDVKTNQYTGIQTLKYTNNSPDTLSRVFYHLYYNAFQPGSMMDVRSRTIADPDARVKDRISKLKPDEIGYLHTKSLKMNGKSVKFKEVETILEVDLPEPILPNSSVIFEMEFDGQVPLQVRRSGRDSEEGVRYSMSQWYPKMANYDEQGWHANPYVAREFYGIWGDFDVKITIDKTYVLGGTGYLQNPNEIGHGYEDAGVKVPAPKGNTLTWHFVAPKVHDFMWAADPKYKHDKVQMANGITVHHFYIPGEKTSENWEKLKAYTPKAIEYMSKMFGQYPYKQFSVVQGGDGGMEYAMSTLITGQRPLNSLVGVMVHELAHSWFHGVLATNESLYPWMDEGFTSYATNLTMASIFQPSASPHRGSYAGYFRLAKSGLEEPMSTHSDHYHTNSAYSSAAYSKGAVFLEQLGYVIGSEVRDRGMHRYWNTWQFKHPNVNDFIRVMEKESGLELDWYKEYFVNSIKTIDYGVKEVKASSAGTDVTLERIGLMPMPVDLVVTYKDGSKEMVYLPLVIMRGEKSEEAGMPKRVLTDAWPWTNPTKTIQLARPFAEVKSVEIDPSKRLADLQPENNKVEF</sequence>
<feature type="domain" description="Peptidase M1 membrane alanine aminopeptidase" evidence="2">
    <location>
        <begin position="346"/>
        <end position="491"/>
    </location>
</feature>
<evidence type="ECO:0000256" key="1">
    <source>
        <dbReference type="SAM" id="SignalP"/>
    </source>
</evidence>